<evidence type="ECO:0000256" key="4">
    <source>
        <dbReference type="ARBA" id="ARBA00010304"/>
    </source>
</evidence>
<keyword evidence="7" id="KW-0540">Nuclease</keyword>
<organism evidence="17 19">
    <name type="scientific">Priapulus caudatus</name>
    <name type="common">Priapulid worm</name>
    <dbReference type="NCBI Taxonomy" id="37621"/>
    <lineage>
        <taxon>Eukaryota</taxon>
        <taxon>Metazoa</taxon>
        <taxon>Ecdysozoa</taxon>
        <taxon>Scalidophora</taxon>
        <taxon>Priapulida</taxon>
        <taxon>Priapulimorpha</taxon>
        <taxon>Priapulimorphida</taxon>
        <taxon>Priapulidae</taxon>
        <taxon>Priapulus</taxon>
    </lineage>
</organism>
<evidence type="ECO:0000256" key="3">
    <source>
        <dbReference type="ARBA" id="ARBA00004574"/>
    </source>
</evidence>
<evidence type="ECO:0000313" key="18">
    <source>
        <dbReference type="RefSeq" id="XP_014679484.1"/>
    </source>
</evidence>
<keyword evidence="10" id="KW-0779">Telomere</keyword>
<keyword evidence="11" id="KW-0234">DNA repair</keyword>
<name>A0ABM1F525_PRICU</name>
<gene>
    <name evidence="18 19 20" type="primary">LOC106819318</name>
</gene>
<dbReference type="RefSeq" id="XP_014679484.1">
    <property type="nucleotide sequence ID" value="XM_014823998.1"/>
</dbReference>
<evidence type="ECO:0000256" key="8">
    <source>
        <dbReference type="ARBA" id="ARBA00022763"/>
    </source>
</evidence>
<evidence type="ECO:0000256" key="1">
    <source>
        <dbReference type="ARBA" id="ARBA00001526"/>
    </source>
</evidence>
<evidence type="ECO:0000256" key="9">
    <source>
        <dbReference type="ARBA" id="ARBA00022801"/>
    </source>
</evidence>
<evidence type="ECO:0000259" key="16">
    <source>
        <dbReference type="Pfam" id="PF07522"/>
    </source>
</evidence>
<sequence length="563" mass="62955">MNGHIIPRTPIAVDYWRVNGRQNHYIHFCTHVHSDHISGLNSTWRGKIYTSALNAKLLCHITGVKSSLIVALEDKESYVIPIDDAGLETLTVSVIPANHIQGAVMFLFDGYFGRILYTGDFRYMPGILDDVDLRDIDILYLDNTYCDPACVFPTRQASIEEIIDIIQQHPDHEVVIAVDNVGKEDILVHVANELNEYISIEANHMELLELQQVPDVFTMEPARITARHLSKVTSKMVAALNKVAPTIAILPTARYCGLDSEAYTKNKSMFLVPYSNHSSYAELSEFVSLVRPASIIPVVAPSLSRRMFGMDVNRRADMSCFRKLVRVETRPQVVAATPPSVKRYMKIGACRHTNGQTSAKRARRRTTKVVRRSNAKGVRFVCESIDSVVENGSVDGGDSFRNKVASAAAENHRGDCGNDVRLTSDAQDPSKIVNDRLLPQRLPIDGDGPDFTTAEEEMEVTASHCLGENKSVEVSQSDWDSHVLQVNSNPHARTLSEYFSVENRWRMSARLIQATSAQSTRACDRNCNSYCNLPNGKALEIEREFLRGFNWISIMNEGVLSNK</sequence>
<keyword evidence="6" id="KW-0158">Chromosome</keyword>
<dbReference type="Gene3D" id="3.60.15.10">
    <property type="entry name" value="Ribonuclease Z/Hydroxyacylglutathione hydrolase-like"/>
    <property type="match status" value="1"/>
</dbReference>
<keyword evidence="12" id="KW-0539">Nucleus</keyword>
<dbReference type="PANTHER" id="PTHR23240:SF26">
    <property type="entry name" value="5' EXONUCLEASE APOLLO"/>
    <property type="match status" value="1"/>
</dbReference>
<dbReference type="RefSeq" id="XP_014679599.1">
    <property type="nucleotide sequence ID" value="XM_014824113.1"/>
</dbReference>
<evidence type="ECO:0000256" key="5">
    <source>
        <dbReference type="ARBA" id="ARBA00012865"/>
    </source>
</evidence>
<comment type="similarity">
    <text evidence="4">Belongs to the DNA repair metallo-beta-lactamase (DRMBL) family.</text>
</comment>
<evidence type="ECO:0000256" key="2">
    <source>
        <dbReference type="ARBA" id="ARBA00004123"/>
    </source>
</evidence>
<evidence type="ECO:0000313" key="20">
    <source>
        <dbReference type="RefSeq" id="XP_014679599.1"/>
    </source>
</evidence>
<evidence type="ECO:0000313" key="19">
    <source>
        <dbReference type="RefSeq" id="XP_014679546.1"/>
    </source>
</evidence>
<comment type="catalytic activity">
    <reaction evidence="1">
        <text>a beta-lactam + H2O = a substituted beta-amino acid</text>
        <dbReference type="Rhea" id="RHEA:20401"/>
        <dbReference type="ChEBI" id="CHEBI:15377"/>
        <dbReference type="ChEBI" id="CHEBI:35627"/>
        <dbReference type="ChEBI" id="CHEBI:140347"/>
        <dbReference type="EC" id="3.5.2.6"/>
    </reaction>
</comment>
<protein>
    <recommendedName>
        <fullName evidence="13">5' exonuclease Apollo</fullName>
        <ecNumber evidence="5">3.5.2.6</ecNumber>
    </recommendedName>
    <alternativeName>
        <fullName evidence="14">DNA cross-link repair 1B protein</fullName>
    </alternativeName>
    <alternativeName>
        <fullName evidence="15">SNM1 homolog B</fullName>
    </alternativeName>
</protein>
<keyword evidence="9" id="KW-0378">Hydrolase</keyword>
<keyword evidence="8" id="KW-0227">DNA damage</keyword>
<dbReference type="InterPro" id="IPR036866">
    <property type="entry name" value="RibonucZ/Hydroxyglut_hydro"/>
</dbReference>
<evidence type="ECO:0000313" key="17">
    <source>
        <dbReference type="Proteomes" id="UP000695022"/>
    </source>
</evidence>
<dbReference type="SUPFAM" id="SSF56281">
    <property type="entry name" value="Metallo-hydrolase/oxidoreductase"/>
    <property type="match status" value="1"/>
</dbReference>
<dbReference type="EC" id="3.5.2.6" evidence="5"/>
<reference evidence="18 19" key="1">
    <citation type="submission" date="2025-05" db="UniProtKB">
        <authorList>
            <consortium name="RefSeq"/>
        </authorList>
    </citation>
    <scope>IDENTIFICATION</scope>
</reference>
<dbReference type="RefSeq" id="XP_014679546.1">
    <property type="nucleotide sequence ID" value="XM_014824060.1"/>
</dbReference>
<accession>A0ABM1F525</accession>
<dbReference type="InterPro" id="IPR011084">
    <property type="entry name" value="DRMBL"/>
</dbReference>
<dbReference type="GeneID" id="106819318"/>
<keyword evidence="17" id="KW-1185">Reference proteome</keyword>
<evidence type="ECO:0000256" key="14">
    <source>
        <dbReference type="ARBA" id="ARBA00041693"/>
    </source>
</evidence>
<evidence type="ECO:0000256" key="6">
    <source>
        <dbReference type="ARBA" id="ARBA00022454"/>
    </source>
</evidence>
<evidence type="ECO:0000256" key="11">
    <source>
        <dbReference type="ARBA" id="ARBA00023204"/>
    </source>
</evidence>
<dbReference type="PANTHER" id="PTHR23240">
    <property type="entry name" value="DNA CROSS-LINK REPAIR PROTEIN PSO2/SNM1-RELATED"/>
    <property type="match status" value="1"/>
</dbReference>
<evidence type="ECO:0000256" key="12">
    <source>
        <dbReference type="ARBA" id="ARBA00023242"/>
    </source>
</evidence>
<dbReference type="Pfam" id="PF07522">
    <property type="entry name" value="DRMBL"/>
    <property type="match status" value="1"/>
</dbReference>
<dbReference type="Proteomes" id="UP000695022">
    <property type="component" value="Unplaced"/>
</dbReference>
<evidence type="ECO:0000256" key="13">
    <source>
        <dbReference type="ARBA" id="ARBA00039555"/>
    </source>
</evidence>
<dbReference type="Gene3D" id="3.40.50.12650">
    <property type="match status" value="1"/>
</dbReference>
<proteinExistence type="inferred from homology"/>
<evidence type="ECO:0000256" key="7">
    <source>
        <dbReference type="ARBA" id="ARBA00022722"/>
    </source>
</evidence>
<evidence type="ECO:0000256" key="15">
    <source>
        <dbReference type="ARBA" id="ARBA00042738"/>
    </source>
</evidence>
<feature type="domain" description="DNA repair metallo-beta-lactamase" evidence="16">
    <location>
        <begin position="260"/>
        <end position="301"/>
    </location>
</feature>
<evidence type="ECO:0000256" key="10">
    <source>
        <dbReference type="ARBA" id="ARBA00022895"/>
    </source>
</evidence>
<comment type="subcellular location">
    <subcellularLocation>
        <location evidence="3">Chromosome</location>
        <location evidence="3">Telomere</location>
    </subcellularLocation>
    <subcellularLocation>
        <location evidence="2">Nucleus</location>
    </subcellularLocation>
</comment>